<name>A0A9Q7XSK2_9BURK</name>
<dbReference type="EMBL" id="LT984814">
    <property type="protein sequence ID" value="SPD67784.1"/>
    <property type="molecule type" value="Genomic_DNA"/>
</dbReference>
<evidence type="ECO:0000313" key="2">
    <source>
        <dbReference type="Proteomes" id="UP000254259"/>
    </source>
</evidence>
<evidence type="ECO:0000313" key="1">
    <source>
        <dbReference type="EMBL" id="SPD67784.1"/>
    </source>
</evidence>
<dbReference type="Proteomes" id="UP000254259">
    <property type="component" value="Plasmid CBM2636_mp"/>
</dbReference>
<accession>A0A9Q7XSK2</accession>
<organism evidence="1 2">
    <name type="scientific">Cupriavidus taiwanensis</name>
    <dbReference type="NCBI Taxonomy" id="164546"/>
    <lineage>
        <taxon>Bacteria</taxon>
        <taxon>Pseudomonadati</taxon>
        <taxon>Pseudomonadota</taxon>
        <taxon>Betaproteobacteria</taxon>
        <taxon>Burkholderiales</taxon>
        <taxon>Burkholderiaceae</taxon>
        <taxon>Cupriavidus</taxon>
    </lineage>
</organism>
<reference evidence="1 2" key="1">
    <citation type="submission" date="2018-01" db="EMBL/GenBank/DDBJ databases">
        <authorList>
            <person name="Clerissi C."/>
        </authorList>
    </citation>
    <scope>NUCLEOTIDE SEQUENCE [LARGE SCALE GENOMIC DNA]</scope>
    <source>
        <strain evidence="1">Cupriavidus taiwanensis SWF 66322</strain>
        <plasmid evidence="2">cbm2636_mp</plasmid>
    </source>
</reference>
<geneLocation type="plasmid" evidence="2">
    <name>cbm2636_mp</name>
</geneLocation>
<gene>
    <name evidence="1" type="ORF">CBM2636_MP20634</name>
</gene>
<sequence>MPHNRRHGPRSSSGFSLSLPINRRKTHFGYLTNSIYRLELQLHVAADVTHHASARQVRLRAFFLYVGTRLIGGI</sequence>
<proteinExistence type="predicted"/>
<dbReference type="AlphaFoldDB" id="A0A9Q7XSK2"/>
<keyword evidence="1" id="KW-0614">Plasmid</keyword>
<protein>
    <submittedName>
        <fullName evidence="1">Uncharacterized protein</fullName>
    </submittedName>
</protein>